<sequence length="152" mass="17780">RYMIPRVLALPTKISFKTEDYRYFNRVIGTRRSKMTSSTQLVFIITSSGSLNSRREDCRSSERRSRPYYDPVILNCPWQQSRAAAVLLRTPGQPRQPPSQSVSRLWTCYKSLWGRVHERGARFCEDHDHFSSNNGWNLRCQLVTSVFHALRP</sequence>
<feature type="non-terminal residue" evidence="1">
    <location>
        <position position="1"/>
    </location>
</feature>
<comment type="caution">
    <text evidence="1">The sequence shown here is derived from an EMBL/GenBank/DDBJ whole genome shotgun (WGS) entry which is preliminary data.</text>
</comment>
<dbReference type="EMBL" id="JAGPYM010000051">
    <property type="protein sequence ID" value="KAH6871705.1"/>
    <property type="molecule type" value="Genomic_DNA"/>
</dbReference>
<gene>
    <name evidence="1" type="ORF">B0T10DRAFT_500307</name>
</gene>
<name>A0A9P8VR15_9HYPO</name>
<evidence type="ECO:0000313" key="1">
    <source>
        <dbReference type="EMBL" id="KAH6871705.1"/>
    </source>
</evidence>
<proteinExistence type="predicted"/>
<organism evidence="1 2">
    <name type="scientific">Thelonectria olida</name>
    <dbReference type="NCBI Taxonomy" id="1576542"/>
    <lineage>
        <taxon>Eukaryota</taxon>
        <taxon>Fungi</taxon>
        <taxon>Dikarya</taxon>
        <taxon>Ascomycota</taxon>
        <taxon>Pezizomycotina</taxon>
        <taxon>Sordariomycetes</taxon>
        <taxon>Hypocreomycetidae</taxon>
        <taxon>Hypocreales</taxon>
        <taxon>Nectriaceae</taxon>
        <taxon>Thelonectria</taxon>
    </lineage>
</organism>
<protein>
    <submittedName>
        <fullName evidence="1">Uncharacterized protein</fullName>
    </submittedName>
</protein>
<evidence type="ECO:0000313" key="2">
    <source>
        <dbReference type="Proteomes" id="UP000777438"/>
    </source>
</evidence>
<dbReference type="AlphaFoldDB" id="A0A9P8VR15"/>
<accession>A0A9P8VR15</accession>
<dbReference type="Proteomes" id="UP000777438">
    <property type="component" value="Unassembled WGS sequence"/>
</dbReference>
<reference evidence="1 2" key="1">
    <citation type="journal article" date="2021" name="Nat. Commun.">
        <title>Genetic determinants of endophytism in the Arabidopsis root mycobiome.</title>
        <authorList>
            <person name="Mesny F."/>
            <person name="Miyauchi S."/>
            <person name="Thiergart T."/>
            <person name="Pickel B."/>
            <person name="Atanasova L."/>
            <person name="Karlsson M."/>
            <person name="Huettel B."/>
            <person name="Barry K.W."/>
            <person name="Haridas S."/>
            <person name="Chen C."/>
            <person name="Bauer D."/>
            <person name="Andreopoulos W."/>
            <person name="Pangilinan J."/>
            <person name="LaButti K."/>
            <person name="Riley R."/>
            <person name="Lipzen A."/>
            <person name="Clum A."/>
            <person name="Drula E."/>
            <person name="Henrissat B."/>
            <person name="Kohler A."/>
            <person name="Grigoriev I.V."/>
            <person name="Martin F.M."/>
            <person name="Hacquard S."/>
        </authorList>
    </citation>
    <scope>NUCLEOTIDE SEQUENCE [LARGE SCALE GENOMIC DNA]</scope>
    <source>
        <strain evidence="1 2">MPI-CAGE-CH-0241</strain>
    </source>
</reference>
<keyword evidence="2" id="KW-1185">Reference proteome</keyword>